<name>A0A0R1EVW5_LACZE</name>
<dbReference type="Proteomes" id="UP000051984">
    <property type="component" value="Unassembled WGS sequence"/>
</dbReference>
<dbReference type="EMBL" id="AZCT01000003">
    <property type="protein sequence ID" value="KRK13054.1"/>
    <property type="molecule type" value="Genomic_DNA"/>
</dbReference>
<gene>
    <name evidence="2" type="ORF">FD51_GL002214</name>
</gene>
<proteinExistence type="predicted"/>
<feature type="transmembrane region" description="Helical" evidence="1">
    <location>
        <begin position="99"/>
        <end position="124"/>
    </location>
</feature>
<protein>
    <submittedName>
        <fullName evidence="2">Uncharacterized protein</fullName>
    </submittedName>
</protein>
<organism evidence="2 3">
    <name type="scientific">Lacticaseibacillus zeae DSM 20178 = KCTC 3804</name>
    <dbReference type="NCBI Taxonomy" id="1423816"/>
    <lineage>
        <taxon>Bacteria</taxon>
        <taxon>Bacillati</taxon>
        <taxon>Bacillota</taxon>
        <taxon>Bacilli</taxon>
        <taxon>Lactobacillales</taxon>
        <taxon>Lactobacillaceae</taxon>
        <taxon>Lacticaseibacillus</taxon>
    </lineage>
</organism>
<feature type="transmembrane region" description="Helical" evidence="1">
    <location>
        <begin position="187"/>
        <end position="207"/>
    </location>
</feature>
<dbReference type="AlphaFoldDB" id="A0A0R1EVW5"/>
<feature type="transmembrane region" description="Helical" evidence="1">
    <location>
        <begin position="219"/>
        <end position="237"/>
    </location>
</feature>
<reference evidence="2 3" key="1">
    <citation type="journal article" date="2015" name="Genome Announc.">
        <title>Expanding the biotechnology potential of lactobacilli through comparative genomics of 213 strains and associated genera.</title>
        <authorList>
            <person name="Sun Z."/>
            <person name="Harris H.M."/>
            <person name="McCann A."/>
            <person name="Guo C."/>
            <person name="Argimon S."/>
            <person name="Zhang W."/>
            <person name="Yang X."/>
            <person name="Jeffery I.B."/>
            <person name="Cooney J.C."/>
            <person name="Kagawa T.F."/>
            <person name="Liu W."/>
            <person name="Song Y."/>
            <person name="Salvetti E."/>
            <person name="Wrobel A."/>
            <person name="Rasinkangas P."/>
            <person name="Parkhill J."/>
            <person name="Rea M.C."/>
            <person name="O'Sullivan O."/>
            <person name="Ritari J."/>
            <person name="Douillard F.P."/>
            <person name="Paul Ross R."/>
            <person name="Yang R."/>
            <person name="Briner A.E."/>
            <person name="Felis G.E."/>
            <person name="de Vos W.M."/>
            <person name="Barrangou R."/>
            <person name="Klaenhammer T.R."/>
            <person name="Caufield P.W."/>
            <person name="Cui Y."/>
            <person name="Zhang H."/>
            <person name="O'Toole P.W."/>
        </authorList>
    </citation>
    <scope>NUCLEOTIDE SEQUENCE [LARGE SCALE GENOMIC DNA]</scope>
    <source>
        <strain evidence="2 3">DSM 20178</strain>
    </source>
</reference>
<keyword evidence="1" id="KW-1133">Transmembrane helix</keyword>
<comment type="caution">
    <text evidence="2">The sequence shown here is derived from an EMBL/GenBank/DDBJ whole genome shotgun (WGS) entry which is preliminary data.</text>
</comment>
<dbReference type="PATRIC" id="fig|1423816.3.peg.2294"/>
<feature type="transmembrane region" description="Helical" evidence="1">
    <location>
        <begin position="156"/>
        <end position="175"/>
    </location>
</feature>
<dbReference type="RefSeq" id="WP_010489120.1">
    <property type="nucleotide sequence ID" value="NZ_AZCT01000003.1"/>
</dbReference>
<accession>A0A0R1EVW5</accession>
<keyword evidence="1" id="KW-0812">Transmembrane</keyword>
<keyword evidence="1" id="KW-0472">Membrane</keyword>
<evidence type="ECO:0000313" key="2">
    <source>
        <dbReference type="EMBL" id="KRK13054.1"/>
    </source>
</evidence>
<sequence length="240" mass="26780">MQAFMNVYVPGWLIFIGGILLISAVNGATVQAMVNHAGRSNTQIWYMKPGIFVHELLHAAVARLFGLQVTNFSLRADPLQGSAAHVSLRYDRHDPLAQLGLFLSSSAPVWGISVVLLVLGRWAFFPAGNQVWEVLAASSSLSEKWVMMRSMVVINWQWLAIFLVVTLILTPGVALSHRDLQNMWQSAPVAFLGTIVIFCLFLTFWPAGFAWWTLLNLNLLLLDLMVLGFSLVIWFVVNLL</sequence>
<evidence type="ECO:0000313" key="3">
    <source>
        <dbReference type="Proteomes" id="UP000051984"/>
    </source>
</evidence>
<evidence type="ECO:0000256" key="1">
    <source>
        <dbReference type="SAM" id="Phobius"/>
    </source>
</evidence>
<feature type="transmembrane region" description="Helical" evidence="1">
    <location>
        <begin position="12"/>
        <end position="34"/>
    </location>
</feature>